<organism evidence="1 2">
    <name type="scientific">Nonomuraea corallina</name>
    <dbReference type="NCBI Taxonomy" id="2989783"/>
    <lineage>
        <taxon>Bacteria</taxon>
        <taxon>Bacillati</taxon>
        <taxon>Actinomycetota</taxon>
        <taxon>Actinomycetes</taxon>
        <taxon>Streptosporangiales</taxon>
        <taxon>Streptosporangiaceae</taxon>
        <taxon>Nonomuraea</taxon>
    </lineage>
</organism>
<dbReference type="Proteomes" id="UP001144036">
    <property type="component" value="Unassembled WGS sequence"/>
</dbReference>
<keyword evidence="2" id="KW-1185">Reference proteome</keyword>
<protein>
    <recommendedName>
        <fullName evidence="3">TetR family transcriptional regulator</fullName>
    </recommendedName>
</protein>
<evidence type="ECO:0000313" key="2">
    <source>
        <dbReference type="Proteomes" id="UP001144036"/>
    </source>
</evidence>
<sequence length="81" mass="8917">MSVNTVYNYFDAKEDLVLPPDEASSQRLAEIVRRRRPGESAAGEPPDAIADAVLTLLDVVESLLGDRVLRYAVREETPCGE</sequence>
<evidence type="ECO:0000313" key="1">
    <source>
        <dbReference type="EMBL" id="MDA0631959.1"/>
    </source>
</evidence>
<proteinExistence type="predicted"/>
<comment type="caution">
    <text evidence="1">The sequence shown here is derived from an EMBL/GenBank/DDBJ whole genome shotgun (WGS) entry which is preliminary data.</text>
</comment>
<dbReference type="EMBL" id="JAPNNL010000002">
    <property type="protein sequence ID" value="MDA0631959.1"/>
    <property type="molecule type" value="Genomic_DNA"/>
</dbReference>
<name>A0ABT4S434_9ACTN</name>
<dbReference type="Gene3D" id="1.10.357.10">
    <property type="entry name" value="Tetracycline Repressor, domain 2"/>
    <property type="match status" value="1"/>
</dbReference>
<accession>A0ABT4S434</accession>
<reference evidence="1" key="1">
    <citation type="submission" date="2022-11" db="EMBL/GenBank/DDBJ databases">
        <title>Nonomuraea corallina sp. nov., a new species of the genus Nonomuraea isolated from sea side sediment in Thai sea.</title>
        <authorList>
            <person name="Ngamcharungchit C."/>
            <person name="Matsumoto A."/>
            <person name="Suriyachadkun C."/>
            <person name="Panbangred W."/>
            <person name="Inahashi Y."/>
            <person name="Intra B."/>
        </authorList>
    </citation>
    <scope>NUCLEOTIDE SEQUENCE</scope>
    <source>
        <strain evidence="1">MCN248</strain>
    </source>
</reference>
<evidence type="ECO:0008006" key="3">
    <source>
        <dbReference type="Google" id="ProtNLM"/>
    </source>
</evidence>
<dbReference type="RefSeq" id="WP_270152710.1">
    <property type="nucleotide sequence ID" value="NZ_JAPNNL010000002.1"/>
</dbReference>
<gene>
    <name evidence="1" type="ORF">OUY22_00905</name>
</gene>